<dbReference type="InterPro" id="IPR021887">
    <property type="entry name" value="DAB2P_C"/>
</dbReference>
<evidence type="ECO:0000313" key="4">
    <source>
        <dbReference type="EMBL" id="OQR68241.1"/>
    </source>
</evidence>
<dbReference type="Pfam" id="PF12004">
    <property type="entry name" value="DAB2P_C"/>
    <property type="match status" value="1"/>
</dbReference>
<feature type="compositionally biased region" description="Polar residues" evidence="2">
    <location>
        <begin position="106"/>
        <end position="115"/>
    </location>
</feature>
<proteinExistence type="predicted"/>
<evidence type="ECO:0000259" key="3">
    <source>
        <dbReference type="Pfam" id="PF12004"/>
    </source>
</evidence>
<dbReference type="InParanoid" id="A0A1V9X4D7"/>
<protein>
    <submittedName>
        <fullName evidence="4">Disabled2-interacting protein-like</fullName>
    </submittedName>
</protein>
<name>A0A1V9X4D7_9ACAR</name>
<dbReference type="EMBL" id="MNPL01025576">
    <property type="protein sequence ID" value="OQR68241.1"/>
    <property type="molecule type" value="Genomic_DNA"/>
</dbReference>
<feature type="compositionally biased region" description="Low complexity" evidence="2">
    <location>
        <begin position="93"/>
        <end position="105"/>
    </location>
</feature>
<comment type="caution">
    <text evidence="4">The sequence shown here is derived from an EMBL/GenBank/DDBJ whole genome shotgun (WGS) entry which is preliminary data.</text>
</comment>
<feature type="region of interest" description="Disordered" evidence="2">
    <location>
        <begin position="89"/>
        <end position="139"/>
    </location>
</feature>
<feature type="compositionally biased region" description="Polar residues" evidence="2">
    <location>
        <begin position="129"/>
        <end position="139"/>
    </location>
</feature>
<sequence length="139" mass="15026">MAATATTNTRVMVSVTACQQDEQMKSIITRLITVEDELRKEKHEMQREMAQVIAAKQQMIDERESKILNLDATNQRLLNALSQLREKYDTSLSGANAAASPGSGSTLSANGSPNGSPVRPAQLIEAGVQTPSQYKSSSC</sequence>
<organism evidence="4 5">
    <name type="scientific">Tropilaelaps mercedesae</name>
    <dbReference type="NCBI Taxonomy" id="418985"/>
    <lineage>
        <taxon>Eukaryota</taxon>
        <taxon>Metazoa</taxon>
        <taxon>Ecdysozoa</taxon>
        <taxon>Arthropoda</taxon>
        <taxon>Chelicerata</taxon>
        <taxon>Arachnida</taxon>
        <taxon>Acari</taxon>
        <taxon>Parasitiformes</taxon>
        <taxon>Mesostigmata</taxon>
        <taxon>Gamasina</taxon>
        <taxon>Dermanyssoidea</taxon>
        <taxon>Laelapidae</taxon>
        <taxon>Tropilaelaps</taxon>
    </lineage>
</organism>
<evidence type="ECO:0000313" key="5">
    <source>
        <dbReference type="Proteomes" id="UP000192247"/>
    </source>
</evidence>
<evidence type="ECO:0000256" key="2">
    <source>
        <dbReference type="SAM" id="MobiDB-lite"/>
    </source>
</evidence>
<dbReference type="OrthoDB" id="5572587at2759"/>
<dbReference type="Proteomes" id="UP000192247">
    <property type="component" value="Unassembled WGS sequence"/>
</dbReference>
<dbReference type="STRING" id="418985.A0A1V9X4D7"/>
<gene>
    <name evidence="4" type="ORF">BIW11_13030</name>
</gene>
<keyword evidence="1" id="KW-0175">Coiled coil</keyword>
<feature type="coiled-coil region" evidence="1">
    <location>
        <begin position="28"/>
        <end position="87"/>
    </location>
</feature>
<evidence type="ECO:0000256" key="1">
    <source>
        <dbReference type="SAM" id="Coils"/>
    </source>
</evidence>
<accession>A0A1V9X4D7</accession>
<dbReference type="AlphaFoldDB" id="A0A1V9X4D7"/>
<reference evidence="4 5" key="1">
    <citation type="journal article" date="2017" name="Gigascience">
        <title>Draft genome of the honey bee ectoparasitic mite, Tropilaelaps mercedesae, is shaped by the parasitic life history.</title>
        <authorList>
            <person name="Dong X."/>
            <person name="Armstrong S.D."/>
            <person name="Xia D."/>
            <person name="Makepeace B.L."/>
            <person name="Darby A.C."/>
            <person name="Kadowaki T."/>
        </authorList>
    </citation>
    <scope>NUCLEOTIDE SEQUENCE [LARGE SCALE GENOMIC DNA]</scope>
    <source>
        <strain evidence="4">Wuxi-XJTLU</strain>
    </source>
</reference>
<feature type="domain" description="Disabled homolog 2-interacting protein C-terminal" evidence="3">
    <location>
        <begin position="20"/>
        <end position="88"/>
    </location>
</feature>
<keyword evidence="5" id="KW-1185">Reference proteome</keyword>